<dbReference type="KEGG" id="ndk:I601_1047"/>
<evidence type="ECO:0000313" key="3">
    <source>
        <dbReference type="Proteomes" id="UP000077868"/>
    </source>
</evidence>
<keyword evidence="3" id="KW-1185">Reference proteome</keyword>
<dbReference type="Proteomes" id="UP000077868">
    <property type="component" value="Chromosome"/>
</dbReference>
<feature type="chain" id="PRO_5008388218" description="Ig-like domain-containing protein" evidence="1">
    <location>
        <begin position="24"/>
        <end position="140"/>
    </location>
</feature>
<name>A0A1A9GGN1_9ACTN</name>
<dbReference type="PATRIC" id="fig|1300347.3.peg.1046"/>
<evidence type="ECO:0000256" key="1">
    <source>
        <dbReference type="SAM" id="SignalP"/>
    </source>
</evidence>
<organism evidence="2 3">
    <name type="scientific">Nocardioides dokdonensis FR1436</name>
    <dbReference type="NCBI Taxonomy" id="1300347"/>
    <lineage>
        <taxon>Bacteria</taxon>
        <taxon>Bacillati</taxon>
        <taxon>Actinomycetota</taxon>
        <taxon>Actinomycetes</taxon>
        <taxon>Propionibacteriales</taxon>
        <taxon>Nocardioidaceae</taxon>
        <taxon>Nocardioides</taxon>
    </lineage>
</organism>
<sequence>MIFRALVGLVLALVLVPTATTHASWNDVAAFDGAATAGTATARKLQCVGSPALSKDVTWLPFTSHPYDNVNFYEVTVNGVAVSPVKEGSTYSITVNLGLVTLLGSVTVSVTAWAGSSWVKTSTITLGRSLLGLSLGFSCP</sequence>
<feature type="signal peptide" evidence="1">
    <location>
        <begin position="1"/>
        <end position="23"/>
    </location>
</feature>
<evidence type="ECO:0008006" key="4">
    <source>
        <dbReference type="Google" id="ProtNLM"/>
    </source>
</evidence>
<keyword evidence="1" id="KW-0732">Signal</keyword>
<accession>A0A1A9GGN1</accession>
<dbReference type="AlphaFoldDB" id="A0A1A9GGN1"/>
<reference evidence="2 3" key="1">
    <citation type="submission" date="2016-03" db="EMBL/GenBank/DDBJ databases">
        <title>Complete genome sequence of a soil Actinobacterium, Nocardioides dokdonensis FR1436.</title>
        <authorList>
            <person name="Kwon S.-K."/>
            <person name="Kim K."/>
            <person name="Kim J.F."/>
        </authorList>
    </citation>
    <scope>NUCLEOTIDE SEQUENCE [LARGE SCALE GENOMIC DNA]</scope>
    <source>
        <strain evidence="2 3">FR1436</strain>
    </source>
</reference>
<dbReference type="EMBL" id="CP015079">
    <property type="protein sequence ID" value="ANH37489.1"/>
    <property type="molecule type" value="Genomic_DNA"/>
</dbReference>
<protein>
    <recommendedName>
        <fullName evidence="4">Ig-like domain-containing protein</fullName>
    </recommendedName>
</protein>
<evidence type="ECO:0000313" key="2">
    <source>
        <dbReference type="EMBL" id="ANH37489.1"/>
    </source>
</evidence>
<dbReference type="STRING" id="1300347.I601_1047"/>
<gene>
    <name evidence="2" type="ORF">I601_1047</name>
</gene>
<proteinExistence type="predicted"/>